<feature type="transmembrane region" description="Helical" evidence="4">
    <location>
        <begin position="220"/>
        <end position="241"/>
    </location>
</feature>
<feature type="domain" description="NADH:quinone oxidoreductase/Mrp antiporter transmembrane" evidence="5">
    <location>
        <begin position="178"/>
        <end position="392"/>
    </location>
</feature>
<gene>
    <name evidence="6" type="primary">ndhD1</name>
    <name evidence="6" type="ORF">BSF38_04679</name>
</gene>
<comment type="subcellular location">
    <subcellularLocation>
        <location evidence="1">Endomembrane system</location>
        <topology evidence="1">Multi-pass membrane protein</topology>
    </subcellularLocation>
    <subcellularLocation>
        <location evidence="2">Membrane</location>
        <topology evidence="2">Multi-pass membrane protein</topology>
    </subcellularLocation>
</comment>
<evidence type="ECO:0000313" key="7">
    <source>
        <dbReference type="Proteomes" id="UP000186309"/>
    </source>
</evidence>
<dbReference type="PANTHER" id="PTHR43507:SF1">
    <property type="entry name" value="NADH-UBIQUINONE OXIDOREDUCTASE CHAIN 4"/>
    <property type="match status" value="1"/>
</dbReference>
<proteinExistence type="predicted"/>
<accession>A0A1U7CW45</accession>
<keyword evidence="6" id="KW-0560">Oxidoreductase</keyword>
<dbReference type="GO" id="GO:0015990">
    <property type="term" value="P:electron transport coupled proton transport"/>
    <property type="evidence" value="ECO:0007669"/>
    <property type="project" value="TreeGrafter"/>
</dbReference>
<dbReference type="GO" id="GO:0048039">
    <property type="term" value="F:ubiquinone binding"/>
    <property type="evidence" value="ECO:0007669"/>
    <property type="project" value="TreeGrafter"/>
</dbReference>
<protein>
    <submittedName>
        <fullName evidence="6">NAD(P)H-quinone oxidoreductase chain 4 1</fullName>
        <ecNumber evidence="6">1.6.5.-</ecNumber>
    </submittedName>
</protein>
<evidence type="ECO:0000256" key="3">
    <source>
        <dbReference type="SAM" id="MobiDB-lite"/>
    </source>
</evidence>
<keyword evidence="4" id="KW-0472">Membrane</keyword>
<dbReference type="GO" id="GO:0012505">
    <property type="term" value="C:endomembrane system"/>
    <property type="evidence" value="ECO:0007669"/>
    <property type="project" value="UniProtKB-SubCell"/>
</dbReference>
<reference evidence="7" key="1">
    <citation type="submission" date="2016-12" db="EMBL/GenBank/DDBJ databases">
        <title>Comparative genomics of four Isosphaeraceae planctomycetes: a common pool of plasmids and glycoside hydrolase genes.</title>
        <authorList>
            <person name="Ivanova A."/>
        </authorList>
    </citation>
    <scope>NUCLEOTIDE SEQUENCE [LARGE SCALE GENOMIC DNA]</scope>
    <source>
        <strain evidence="7">PX4</strain>
    </source>
</reference>
<feature type="transmembrane region" description="Helical" evidence="4">
    <location>
        <begin position="276"/>
        <end position="298"/>
    </location>
</feature>
<dbReference type="KEGG" id="pbor:BSF38_04679"/>
<dbReference type="InterPro" id="IPR003918">
    <property type="entry name" value="NADH_UbQ_OxRdtase"/>
</dbReference>
<keyword evidence="4" id="KW-1133">Transmembrane helix</keyword>
<sequence length="486" mass="52603">MNVLRLPWLELGVFIPLIGALWVRFRSDPDDARRHGLIVAGLTLVCMIGGWVDFESLQTNDARDSWSPLAYLFGRNVFVVDELSAPLLALTALLYFLTILSTMRAKARVFSFERSLTSEAILLATFACAIPWGLVALLALGTVPPYLELRQNKKPTRVYLAHMGLFILLLVLGEIAVERTASSSEQSLIAILLLTAAVLVRSGVVPVHCWMTDLFEHASLGTAILFVTPMVGVYGVARIILPVAPQWALQAISMISLFTALYAAGMALVQREARRFFCYLFLSHSSLVLVGIETAVPVGLTGSLSLWLSVALSMTGFGLALRCVESRVGRILLTEFHGLYEQIPMMAGLFLLTGLASIGFPGTVGFVGVELVVEGAVQALPLVAPLVVVVTALNGLAVIQAYFRIFTGRPYPSTIDLQVRPSERASVLIISALILVGGLYPQLGVSNRYRAALKLVGMRSHGEAPTPAHDHRPPQVGLNLAPDAPR</sequence>
<keyword evidence="2 4" id="KW-0812">Transmembrane</keyword>
<evidence type="ECO:0000256" key="2">
    <source>
        <dbReference type="RuleBase" id="RU000320"/>
    </source>
</evidence>
<feature type="transmembrane region" description="Helical" evidence="4">
    <location>
        <begin position="121"/>
        <end position="147"/>
    </location>
</feature>
<feature type="transmembrane region" description="Helical" evidence="4">
    <location>
        <begin position="159"/>
        <end position="177"/>
    </location>
</feature>
<feature type="transmembrane region" description="Helical" evidence="4">
    <location>
        <begin position="83"/>
        <end position="100"/>
    </location>
</feature>
<evidence type="ECO:0000256" key="1">
    <source>
        <dbReference type="ARBA" id="ARBA00004127"/>
    </source>
</evidence>
<dbReference type="Proteomes" id="UP000186309">
    <property type="component" value="Chromosome"/>
</dbReference>
<evidence type="ECO:0000313" key="6">
    <source>
        <dbReference type="EMBL" id="APW63118.1"/>
    </source>
</evidence>
<dbReference type="EMBL" id="CP019082">
    <property type="protein sequence ID" value="APW63118.1"/>
    <property type="molecule type" value="Genomic_DNA"/>
</dbReference>
<dbReference type="EC" id="1.6.5.-" evidence="6"/>
<dbReference type="GO" id="GO:0016020">
    <property type="term" value="C:membrane"/>
    <property type="evidence" value="ECO:0007669"/>
    <property type="project" value="UniProtKB-SubCell"/>
</dbReference>
<evidence type="ECO:0000259" key="5">
    <source>
        <dbReference type="Pfam" id="PF00361"/>
    </source>
</evidence>
<dbReference type="RefSeq" id="WP_076349516.1">
    <property type="nucleotide sequence ID" value="NZ_CP019082.1"/>
</dbReference>
<dbReference type="PANTHER" id="PTHR43507">
    <property type="entry name" value="NADH-UBIQUINONE OXIDOREDUCTASE CHAIN 4"/>
    <property type="match status" value="1"/>
</dbReference>
<name>A0A1U7CW45_9BACT</name>
<feature type="region of interest" description="Disordered" evidence="3">
    <location>
        <begin position="462"/>
        <end position="486"/>
    </location>
</feature>
<feature type="transmembrane region" description="Helical" evidence="4">
    <location>
        <begin position="304"/>
        <end position="324"/>
    </location>
</feature>
<feature type="transmembrane region" description="Helical" evidence="4">
    <location>
        <begin position="379"/>
        <end position="403"/>
    </location>
</feature>
<dbReference type="GO" id="GO:0003954">
    <property type="term" value="F:NADH dehydrogenase activity"/>
    <property type="evidence" value="ECO:0007669"/>
    <property type="project" value="TreeGrafter"/>
</dbReference>
<dbReference type="OrthoDB" id="238919at2"/>
<feature type="transmembrane region" description="Helical" evidence="4">
    <location>
        <begin position="6"/>
        <end position="23"/>
    </location>
</feature>
<feature type="transmembrane region" description="Helical" evidence="4">
    <location>
        <begin position="35"/>
        <end position="52"/>
    </location>
</feature>
<dbReference type="InterPro" id="IPR001750">
    <property type="entry name" value="ND/Mrp_TM"/>
</dbReference>
<dbReference type="GO" id="GO:0042773">
    <property type="term" value="P:ATP synthesis coupled electron transport"/>
    <property type="evidence" value="ECO:0007669"/>
    <property type="project" value="InterPro"/>
</dbReference>
<organism evidence="6 7">
    <name type="scientific">Paludisphaera borealis</name>
    <dbReference type="NCBI Taxonomy" id="1387353"/>
    <lineage>
        <taxon>Bacteria</taxon>
        <taxon>Pseudomonadati</taxon>
        <taxon>Planctomycetota</taxon>
        <taxon>Planctomycetia</taxon>
        <taxon>Isosphaerales</taxon>
        <taxon>Isosphaeraceae</taxon>
        <taxon>Paludisphaera</taxon>
    </lineage>
</organism>
<dbReference type="GO" id="GO:0008137">
    <property type="term" value="F:NADH dehydrogenase (ubiquinone) activity"/>
    <property type="evidence" value="ECO:0007669"/>
    <property type="project" value="InterPro"/>
</dbReference>
<dbReference type="Pfam" id="PF00361">
    <property type="entry name" value="Proton_antipo_M"/>
    <property type="match status" value="1"/>
</dbReference>
<keyword evidence="7" id="KW-1185">Reference proteome</keyword>
<dbReference type="STRING" id="1387353.BSF38_04679"/>
<feature type="transmembrane region" description="Helical" evidence="4">
    <location>
        <begin position="247"/>
        <end position="269"/>
    </location>
</feature>
<feature type="transmembrane region" description="Helical" evidence="4">
    <location>
        <begin position="424"/>
        <end position="443"/>
    </location>
</feature>
<feature type="transmembrane region" description="Helical" evidence="4">
    <location>
        <begin position="345"/>
        <end position="367"/>
    </location>
</feature>
<evidence type="ECO:0000256" key="4">
    <source>
        <dbReference type="SAM" id="Phobius"/>
    </source>
</evidence>
<dbReference type="AlphaFoldDB" id="A0A1U7CW45"/>